<feature type="region of interest" description="Disordered" evidence="2">
    <location>
        <begin position="134"/>
        <end position="155"/>
    </location>
</feature>
<keyword evidence="1" id="KW-0175">Coiled coil</keyword>
<evidence type="ECO:0000256" key="2">
    <source>
        <dbReference type="SAM" id="MobiDB-lite"/>
    </source>
</evidence>
<dbReference type="AlphaFoldDB" id="A0A2H9ZWP9"/>
<feature type="region of interest" description="Disordered" evidence="2">
    <location>
        <begin position="173"/>
        <end position="220"/>
    </location>
</feature>
<proteinExistence type="predicted"/>
<sequence>MEKGSKGRHGRALVAGRAEIDTSSPFRSVKEAVVLFGEKVLAGEIVNKLNQMRATASRPNKQKNPILHYSLESELEEAKQILSREREEKREIFNCLLSLKQELQRTKQELEQLKAKEIEKKPAADAETEHIKFIEKASTDPPVDEGDGARHLSSQDWQRKNYMKFSNPPLLARALSMDHQSFDRQDSMNREEGKKEKKKKKGQLFSRMASMFSGKSRRNI</sequence>
<name>A0A2H9ZWP9_9ASPA</name>
<feature type="compositionally biased region" description="Basic and acidic residues" evidence="2">
    <location>
        <begin position="180"/>
        <end position="195"/>
    </location>
</feature>
<dbReference type="OrthoDB" id="4585693at2759"/>
<evidence type="ECO:0000256" key="1">
    <source>
        <dbReference type="SAM" id="Coils"/>
    </source>
</evidence>
<keyword evidence="4" id="KW-1185">Reference proteome</keyword>
<dbReference type="EMBL" id="KZ453102">
    <property type="protein sequence ID" value="PKA47731.1"/>
    <property type="molecule type" value="Genomic_DNA"/>
</dbReference>
<feature type="coiled-coil region" evidence="1">
    <location>
        <begin position="68"/>
        <end position="120"/>
    </location>
</feature>
<evidence type="ECO:0000313" key="3">
    <source>
        <dbReference type="EMBL" id="PKA47731.1"/>
    </source>
</evidence>
<organism evidence="3 4">
    <name type="scientific">Apostasia shenzhenica</name>
    <dbReference type="NCBI Taxonomy" id="1088818"/>
    <lineage>
        <taxon>Eukaryota</taxon>
        <taxon>Viridiplantae</taxon>
        <taxon>Streptophyta</taxon>
        <taxon>Embryophyta</taxon>
        <taxon>Tracheophyta</taxon>
        <taxon>Spermatophyta</taxon>
        <taxon>Magnoliopsida</taxon>
        <taxon>Liliopsida</taxon>
        <taxon>Asparagales</taxon>
        <taxon>Orchidaceae</taxon>
        <taxon>Apostasioideae</taxon>
        <taxon>Apostasia</taxon>
    </lineage>
</organism>
<dbReference type="Proteomes" id="UP000236161">
    <property type="component" value="Unassembled WGS sequence"/>
</dbReference>
<evidence type="ECO:0000313" key="4">
    <source>
        <dbReference type="Proteomes" id="UP000236161"/>
    </source>
</evidence>
<dbReference type="STRING" id="1088818.A0A2H9ZWP9"/>
<protein>
    <submittedName>
        <fullName evidence="3">WEB family protein</fullName>
    </submittedName>
</protein>
<gene>
    <name evidence="3" type="ORF">AXF42_Ash014508</name>
</gene>
<accession>A0A2H9ZWP9</accession>
<reference evidence="3 4" key="1">
    <citation type="journal article" date="2017" name="Nature">
        <title>The Apostasia genome and the evolution of orchids.</title>
        <authorList>
            <person name="Zhang G.Q."/>
            <person name="Liu K.W."/>
            <person name="Li Z."/>
            <person name="Lohaus R."/>
            <person name="Hsiao Y.Y."/>
            <person name="Niu S.C."/>
            <person name="Wang J.Y."/>
            <person name="Lin Y.C."/>
            <person name="Xu Q."/>
            <person name="Chen L.J."/>
            <person name="Yoshida K."/>
            <person name="Fujiwara S."/>
            <person name="Wang Z.W."/>
            <person name="Zhang Y.Q."/>
            <person name="Mitsuda N."/>
            <person name="Wang M."/>
            <person name="Liu G.H."/>
            <person name="Pecoraro L."/>
            <person name="Huang H.X."/>
            <person name="Xiao X.J."/>
            <person name="Lin M."/>
            <person name="Wu X.Y."/>
            <person name="Wu W.L."/>
            <person name="Chen Y.Y."/>
            <person name="Chang S.B."/>
            <person name="Sakamoto S."/>
            <person name="Ohme-Takagi M."/>
            <person name="Yagi M."/>
            <person name="Zeng S.J."/>
            <person name="Shen C.Y."/>
            <person name="Yeh C.M."/>
            <person name="Luo Y.B."/>
            <person name="Tsai W.C."/>
            <person name="Van de Peer Y."/>
            <person name="Liu Z.J."/>
        </authorList>
    </citation>
    <scope>NUCLEOTIDE SEQUENCE [LARGE SCALE GENOMIC DNA]</scope>
    <source>
        <strain evidence="4">cv. Shenzhen</strain>
        <tissue evidence="3">Stem</tissue>
    </source>
</reference>